<dbReference type="eggNOG" id="ENOG50331VE">
    <property type="taxonomic scope" value="Bacteria"/>
</dbReference>
<name>K4KLT4_SIMAS</name>
<dbReference type="KEGG" id="saga:M5M_15025"/>
<gene>
    <name evidence="1" type="ordered locus">M5M_15025</name>
</gene>
<dbReference type="EMBL" id="CP003746">
    <property type="protein sequence ID" value="AFV00140.1"/>
    <property type="molecule type" value="Genomic_DNA"/>
</dbReference>
<dbReference type="Proteomes" id="UP000000466">
    <property type="component" value="Chromosome"/>
</dbReference>
<dbReference type="RefSeq" id="WP_015048292.1">
    <property type="nucleotide sequence ID" value="NC_018868.3"/>
</dbReference>
<sequence length="368" mass="39708">MNGFGSPAIGGARALGFQPALSLAERNHFVTFSENTKGRSGRPVFIDARLLPQFLSLIDVDTAKGQRIVRGIEGLRSIGGGISSYQSISRAARHMSLLEEIEVYYFIEQAQGNGMPAGLFITSLKRVAKGASVKADIYLVDKSGYTATNNTFFTLNDAALSSAASVGDSVSETAKHAAPDGWGGIATREVFFIPSKLANEKGNWLCPMEKQSNPVEIENKISHTLEQTQKRQQSLKKGEPIRIQIHGEACKFIAGALNRSSGHIDSLDFQFIEPVGNIALAINSIKNKNGKNSSPIISTNKASLISLSQVRFQLSQALSDTHEKKLSKGVKESTAATTAILNASRSISNNSVFLNAVKQANRLGRWTK</sequence>
<dbReference type="AlphaFoldDB" id="K4KLT4"/>
<dbReference type="HOGENOM" id="CLU_752049_0_0_6"/>
<proteinExistence type="predicted"/>
<dbReference type="STRING" id="1117647.M5M_15025"/>
<protein>
    <submittedName>
        <fullName evidence="1">Uncharacterized protein</fullName>
    </submittedName>
</protein>
<reference evidence="1 2" key="1">
    <citation type="journal article" date="2013" name="Genome Announc.">
        <title>Complete genome sequence of Simiduia agarivorans SA1(T), a marine bacterium able to degrade a variety of polysaccharides.</title>
        <authorList>
            <person name="Lin S.Y."/>
            <person name="Shieh W.Y."/>
            <person name="Chen J.S."/>
            <person name="Tang S.L."/>
        </authorList>
    </citation>
    <scope>NUCLEOTIDE SEQUENCE [LARGE SCALE GENOMIC DNA]</scope>
    <source>
        <strain evidence="2">DSM 21679 / JCM 13881 / BCRC 17597 / SA1</strain>
    </source>
</reference>
<keyword evidence="2" id="KW-1185">Reference proteome</keyword>
<evidence type="ECO:0000313" key="2">
    <source>
        <dbReference type="Proteomes" id="UP000000466"/>
    </source>
</evidence>
<dbReference type="OrthoDB" id="6190694at2"/>
<accession>K4KLT4</accession>
<evidence type="ECO:0000313" key="1">
    <source>
        <dbReference type="EMBL" id="AFV00140.1"/>
    </source>
</evidence>
<organism evidence="1 2">
    <name type="scientific">Simiduia agarivorans (strain DSM 21679 / JCM 13881 / BCRC 17597 / SA1)</name>
    <dbReference type="NCBI Taxonomy" id="1117647"/>
    <lineage>
        <taxon>Bacteria</taxon>
        <taxon>Pseudomonadati</taxon>
        <taxon>Pseudomonadota</taxon>
        <taxon>Gammaproteobacteria</taxon>
        <taxon>Cellvibrionales</taxon>
        <taxon>Cellvibrionaceae</taxon>
        <taxon>Simiduia</taxon>
    </lineage>
</organism>